<dbReference type="Proteomes" id="UP001290582">
    <property type="component" value="Unassembled WGS sequence"/>
</dbReference>
<evidence type="ECO:0000313" key="2">
    <source>
        <dbReference type="EMBL" id="MDT2796921.1"/>
    </source>
</evidence>
<sequence length="105" mass="12535">MGEFQIVYSEGFSISLEQIIFQWENELGISQEKIQQFVTSIQRSLNLAAVFPQMYEEVSDIYHFNQPTYRIVIGKSYALFYRISEVKKEIYVGRIFQTKQFKVRF</sequence>
<name>A0A0H2QGC8_9ENTE</name>
<dbReference type="Pfam" id="PF05016">
    <property type="entry name" value="ParE_toxin"/>
    <property type="match status" value="1"/>
</dbReference>
<reference evidence="5" key="1">
    <citation type="submission" date="2017-04" db="EMBL/GenBank/DDBJ databases">
        <title>Function of individual gut microbiota members based on whole genome sequencing of pure cultures obtained from chicken caecum.</title>
        <authorList>
            <person name="Medvecky M."/>
            <person name="Cejkova D."/>
            <person name="Polansky O."/>
            <person name="Karasova D."/>
            <person name="Kubasova T."/>
            <person name="Cizek A."/>
            <person name="Rychlik I."/>
        </authorList>
    </citation>
    <scope>NUCLEOTIDE SEQUENCE [LARGE SCALE GENOMIC DNA]</scope>
    <source>
        <strain evidence="5">An144</strain>
    </source>
</reference>
<evidence type="ECO:0000256" key="1">
    <source>
        <dbReference type="ARBA" id="ARBA00022649"/>
    </source>
</evidence>
<gene>
    <name evidence="4" type="ORF">B5E88_06905</name>
    <name evidence="2" type="ORF">P7H47_06650</name>
    <name evidence="3" type="ORF">U1294_07455</name>
</gene>
<dbReference type="InterPro" id="IPR007712">
    <property type="entry name" value="RelE/ParE_toxin"/>
</dbReference>
<dbReference type="Proteomes" id="UP001255696">
    <property type="component" value="Unassembled WGS sequence"/>
</dbReference>
<dbReference type="EMBL" id="JARQBI010000013">
    <property type="protein sequence ID" value="MDT2796921.1"/>
    <property type="molecule type" value="Genomic_DNA"/>
</dbReference>
<reference evidence="4" key="2">
    <citation type="journal article" date="2018" name="BMC Genomics">
        <title>Whole genome sequencing and function prediction of 133 gut anaerobes isolated from chicken caecum in pure cultures.</title>
        <authorList>
            <person name="Medvecky M."/>
            <person name="Cejkova D."/>
            <person name="Polansky O."/>
            <person name="Karasova D."/>
            <person name="Kubasova T."/>
            <person name="Cizek A."/>
            <person name="Rychlik I."/>
        </authorList>
    </citation>
    <scope>NUCLEOTIDE SEQUENCE</scope>
    <source>
        <strain evidence="4">An144</strain>
    </source>
</reference>
<evidence type="ECO:0000313" key="3">
    <source>
        <dbReference type="EMBL" id="MDZ5598062.1"/>
    </source>
</evidence>
<dbReference type="RefSeq" id="WP_016250655.1">
    <property type="nucleotide sequence ID" value="NZ_AP035890.1"/>
</dbReference>
<evidence type="ECO:0000313" key="4">
    <source>
        <dbReference type="EMBL" id="OUQ10269.1"/>
    </source>
</evidence>
<keyword evidence="1" id="KW-1277">Toxin-antitoxin system</keyword>
<dbReference type="Gene3D" id="3.30.2310.20">
    <property type="entry name" value="RelE-like"/>
    <property type="match status" value="1"/>
</dbReference>
<dbReference type="AlphaFoldDB" id="A0A0H2QGC8"/>
<proteinExistence type="predicted"/>
<dbReference type="EMBL" id="NFLC01000011">
    <property type="protein sequence ID" value="OUQ10269.1"/>
    <property type="molecule type" value="Genomic_DNA"/>
</dbReference>
<reference evidence="3" key="4">
    <citation type="submission" date="2023-12" db="EMBL/GenBank/DDBJ databases">
        <title>Molecular genomic analyses of Enterococcus cecorum from sepsis oubreaks in broilers.</title>
        <authorList>
            <person name="Rhoads D."/>
            <person name="Alrubaye A."/>
        </authorList>
    </citation>
    <scope>NUCLEOTIDE SEQUENCE</scope>
    <source>
        <strain evidence="3">1755</strain>
    </source>
</reference>
<protein>
    <submittedName>
        <fullName evidence="4">Addiction module toxin RelE</fullName>
    </submittedName>
    <submittedName>
        <fullName evidence="2">Type II toxin-antitoxin system RelE/ParE family toxin</fullName>
    </submittedName>
</protein>
<dbReference type="InterPro" id="IPR035093">
    <property type="entry name" value="RelE/ParE_toxin_dom_sf"/>
</dbReference>
<dbReference type="EMBL" id="JAXOGL010000011">
    <property type="protein sequence ID" value="MDZ5598062.1"/>
    <property type="molecule type" value="Genomic_DNA"/>
</dbReference>
<dbReference type="Proteomes" id="UP000196074">
    <property type="component" value="Unassembled WGS sequence"/>
</dbReference>
<organism evidence="4 5">
    <name type="scientific">Enterococcus cecorum</name>
    <dbReference type="NCBI Taxonomy" id="44008"/>
    <lineage>
        <taxon>Bacteria</taxon>
        <taxon>Bacillati</taxon>
        <taxon>Bacillota</taxon>
        <taxon>Bacilli</taxon>
        <taxon>Lactobacillales</taxon>
        <taxon>Enterococcaceae</taxon>
        <taxon>Enterococcus</taxon>
    </lineage>
</organism>
<evidence type="ECO:0000313" key="5">
    <source>
        <dbReference type="Proteomes" id="UP000196074"/>
    </source>
</evidence>
<accession>A0A0H2QGC8</accession>
<reference evidence="2" key="3">
    <citation type="submission" date="2023-03" db="EMBL/GenBank/DDBJ databases">
        <authorList>
            <person name="Shen W."/>
            <person name="Cai J."/>
        </authorList>
    </citation>
    <scope>NUCLEOTIDE SEQUENCE</scope>
    <source>
        <strain evidence="2">B245-2</strain>
    </source>
</reference>
<comment type="caution">
    <text evidence="4">The sequence shown here is derived from an EMBL/GenBank/DDBJ whole genome shotgun (WGS) entry which is preliminary data.</text>
</comment>
<dbReference type="GeneID" id="60872717"/>